<sequence>MQNPGTRGNRKSTGKRKLCDGNTEAAEELIRNSQGTIPDLFSRGRNNASIHKNRPLSPASKRFKGNDLENQQHLNSPKQPRLIQERIPVEKMYNFSNSDFKGSSIGQQNNRTSSSGASRTYPSPSSTPSNFTPHTGPKRLTVKNLRIVPKLDQEQYFERIWGQLDAALTAIFDGQKPPYSLEELYKGAENVCRQKRASNLAKRLQERCKAYISDSVFPSMLAKTEETDDIDSLRAMEAAWSAWSLRLVTIRSIFYYLDQSFLLRSPNHPTILEMGTIGFRSIVLSNPSLKSKVLRGACQLIDLDRNTDPSFDPTLLKRAIKLFSDLKVYKTEFEPALLEASDQYLESWANTEANTRYLAEYVDRSHHLIEKEMERCDLFNLDISTKQKLSDMLDKHLVTEQTATLLNERDILGLLRTNNEFALEQLYSLVERIELGSKLKTAFDSFIVDEGSSIIFDKERTTEMVVRLLDFKKNLDNILMKSFHKHELLARTLRESFEAFMNKNKKDTDNAQPGEMIAKHVDLLLRGGLKAILKVEGSTKNDEDIAMVDEDVELNKALDQVLDLFRFVHGKAVFEAFYKNDLARRLLMGRSASDEAEKSMLARLKSECGSNFTHNLESMFRDIDLARDEMASYNALQREKRAVSHMDLYVNVLSSASWPSYTDVPVKIPRMISDALSDFEQFYNNKYNGRKLNWRHSLAHCQLKARFSSGNKEIVVSSFQAVVLLLFNDVLDGQTLPYSDIQKATGLCKYFVKKKRKLSLKRKLIKIIADPELKRTLQSLACAKYRVLTKHPKGRDINATDAFSFNSKFSDPKMRIKINQIQLKETKEENKETHERVALDRKYETQAAIVRIMKSRKTISPQELTVEVIKATRNRGDLDPADIKSNIDKLIEKEYLERDTESNKYKYIA</sequence>
<keyword evidence="3" id="KW-0832">Ubl conjugation</keyword>
<dbReference type="InterPro" id="IPR019559">
    <property type="entry name" value="Cullin_neddylation_domain"/>
</dbReference>
<dbReference type="GO" id="GO:0031461">
    <property type="term" value="C:cullin-RING ubiquitin ligase complex"/>
    <property type="evidence" value="ECO:0007669"/>
    <property type="project" value="InterPro"/>
</dbReference>
<evidence type="ECO:0000256" key="5">
    <source>
        <dbReference type="RuleBase" id="RU003829"/>
    </source>
</evidence>
<dbReference type="SUPFAM" id="SSF74788">
    <property type="entry name" value="Cullin repeat-like"/>
    <property type="match status" value="1"/>
</dbReference>
<dbReference type="AlphaFoldDB" id="A0AAF0IKK4"/>
<dbReference type="SUPFAM" id="SSF75632">
    <property type="entry name" value="Cullin homology domain"/>
    <property type="match status" value="1"/>
</dbReference>
<evidence type="ECO:0000256" key="6">
    <source>
        <dbReference type="SAM" id="MobiDB-lite"/>
    </source>
</evidence>
<dbReference type="SUPFAM" id="SSF46785">
    <property type="entry name" value="Winged helix' DNA-binding domain"/>
    <property type="match status" value="1"/>
</dbReference>
<dbReference type="Pfam" id="PF00888">
    <property type="entry name" value="Cullin"/>
    <property type="match status" value="1"/>
</dbReference>
<gene>
    <name evidence="8" type="ORF">PRK78_006534</name>
</gene>
<dbReference type="Gene3D" id="1.10.10.10">
    <property type="entry name" value="Winged helix-like DNA-binding domain superfamily/Winged helix DNA-binding domain"/>
    <property type="match status" value="1"/>
</dbReference>
<dbReference type="InterPro" id="IPR036390">
    <property type="entry name" value="WH_DNA-bd_sf"/>
</dbReference>
<dbReference type="GO" id="GO:0006511">
    <property type="term" value="P:ubiquitin-dependent protein catabolic process"/>
    <property type="evidence" value="ECO:0007669"/>
    <property type="project" value="InterPro"/>
</dbReference>
<dbReference type="InterPro" id="IPR036317">
    <property type="entry name" value="Cullin_homology_sf"/>
</dbReference>
<evidence type="ECO:0000313" key="8">
    <source>
        <dbReference type="EMBL" id="WEW61045.1"/>
    </source>
</evidence>
<dbReference type="InterPro" id="IPR059120">
    <property type="entry name" value="Cullin-like_AB"/>
</dbReference>
<evidence type="ECO:0000259" key="7">
    <source>
        <dbReference type="PROSITE" id="PS50069"/>
    </source>
</evidence>
<keyword evidence="9" id="KW-1185">Reference proteome</keyword>
<dbReference type="FunFam" id="1.20.1310.10:FF:000031">
    <property type="entry name" value="Ubiquitin ligase subunit CulD"/>
    <property type="match status" value="1"/>
</dbReference>
<dbReference type="PROSITE" id="PS50069">
    <property type="entry name" value="CULLIN_2"/>
    <property type="match status" value="1"/>
</dbReference>
<feature type="domain" description="Cullin family profile" evidence="7">
    <location>
        <begin position="512"/>
        <end position="747"/>
    </location>
</feature>
<comment type="similarity">
    <text evidence="1 4 5">Belongs to the cullin family.</text>
</comment>
<evidence type="ECO:0000256" key="3">
    <source>
        <dbReference type="ARBA" id="ARBA00022843"/>
    </source>
</evidence>
<feature type="region of interest" description="Disordered" evidence="6">
    <location>
        <begin position="1"/>
        <end position="64"/>
    </location>
</feature>
<name>A0AAF0IKK4_9EURO</name>
<dbReference type="SMART" id="SM00884">
    <property type="entry name" value="Cullin_Nedd8"/>
    <property type="match status" value="1"/>
</dbReference>
<dbReference type="SMART" id="SM00182">
    <property type="entry name" value="CULLIN"/>
    <property type="match status" value="1"/>
</dbReference>
<dbReference type="FunFam" id="1.20.1310.10:FF:000035">
    <property type="entry name" value="Ubiquitin ligase subunit CulD, putative"/>
    <property type="match status" value="1"/>
</dbReference>
<accession>A0AAF0IKK4</accession>
<dbReference type="Pfam" id="PF10557">
    <property type="entry name" value="Cullin_Nedd8"/>
    <property type="match status" value="1"/>
</dbReference>
<dbReference type="InterPro" id="IPR016158">
    <property type="entry name" value="Cullin_homology"/>
</dbReference>
<proteinExistence type="inferred from homology"/>
<protein>
    <recommendedName>
        <fullName evidence="7">Cullin family profile domain-containing protein</fullName>
    </recommendedName>
</protein>
<evidence type="ECO:0000256" key="1">
    <source>
        <dbReference type="ARBA" id="ARBA00006019"/>
    </source>
</evidence>
<dbReference type="PANTHER" id="PTHR11932">
    <property type="entry name" value="CULLIN"/>
    <property type="match status" value="1"/>
</dbReference>
<dbReference type="InterPro" id="IPR016159">
    <property type="entry name" value="Cullin_repeat-like_dom_sf"/>
</dbReference>
<keyword evidence="2" id="KW-1017">Isopeptide bond</keyword>
<dbReference type="PROSITE" id="PS01256">
    <property type="entry name" value="CULLIN_1"/>
    <property type="match status" value="1"/>
</dbReference>
<dbReference type="EMBL" id="CP120630">
    <property type="protein sequence ID" value="WEW61045.1"/>
    <property type="molecule type" value="Genomic_DNA"/>
</dbReference>
<dbReference type="Gene3D" id="1.20.1310.10">
    <property type="entry name" value="Cullin Repeats"/>
    <property type="match status" value="4"/>
</dbReference>
<evidence type="ECO:0000256" key="4">
    <source>
        <dbReference type="PROSITE-ProRule" id="PRU00330"/>
    </source>
</evidence>
<evidence type="ECO:0000313" key="9">
    <source>
        <dbReference type="Proteomes" id="UP001219355"/>
    </source>
</evidence>
<dbReference type="InterPro" id="IPR036388">
    <property type="entry name" value="WH-like_DNA-bd_sf"/>
</dbReference>
<dbReference type="Proteomes" id="UP001219355">
    <property type="component" value="Chromosome 4"/>
</dbReference>
<evidence type="ECO:0000256" key="2">
    <source>
        <dbReference type="ARBA" id="ARBA00022499"/>
    </source>
</evidence>
<dbReference type="GO" id="GO:0031625">
    <property type="term" value="F:ubiquitin protein ligase binding"/>
    <property type="evidence" value="ECO:0007669"/>
    <property type="project" value="InterPro"/>
</dbReference>
<dbReference type="Pfam" id="PF26557">
    <property type="entry name" value="Cullin_AB"/>
    <property type="match status" value="2"/>
</dbReference>
<dbReference type="InterPro" id="IPR001373">
    <property type="entry name" value="Cullin_N"/>
</dbReference>
<reference evidence="8" key="1">
    <citation type="submission" date="2023-03" db="EMBL/GenBank/DDBJ databases">
        <title>Emydomyces testavorans Genome Sequence.</title>
        <authorList>
            <person name="Hoyer L."/>
        </authorList>
    </citation>
    <scope>NUCLEOTIDE SEQUENCE</scope>
    <source>
        <strain evidence="8">16-2883</strain>
    </source>
</reference>
<organism evidence="8 9">
    <name type="scientific">Emydomyces testavorans</name>
    <dbReference type="NCBI Taxonomy" id="2070801"/>
    <lineage>
        <taxon>Eukaryota</taxon>
        <taxon>Fungi</taxon>
        <taxon>Dikarya</taxon>
        <taxon>Ascomycota</taxon>
        <taxon>Pezizomycotina</taxon>
        <taxon>Eurotiomycetes</taxon>
        <taxon>Eurotiomycetidae</taxon>
        <taxon>Onygenales</taxon>
        <taxon>Nannizziopsiaceae</taxon>
        <taxon>Emydomyces</taxon>
    </lineage>
</organism>
<dbReference type="InterPro" id="IPR045093">
    <property type="entry name" value="Cullin"/>
</dbReference>
<dbReference type="FunFam" id="1.10.10.10:FF:000014">
    <property type="entry name" value="Cullin 1"/>
    <property type="match status" value="1"/>
</dbReference>
<feature type="region of interest" description="Disordered" evidence="6">
    <location>
        <begin position="98"/>
        <end position="138"/>
    </location>
</feature>
<feature type="compositionally biased region" description="Polar residues" evidence="6">
    <location>
        <begin position="98"/>
        <end position="118"/>
    </location>
</feature>
<feature type="compositionally biased region" description="Low complexity" evidence="6">
    <location>
        <begin position="120"/>
        <end position="135"/>
    </location>
</feature>
<dbReference type="InterPro" id="IPR016157">
    <property type="entry name" value="Cullin_CS"/>
</dbReference>
<dbReference type="Gene3D" id="3.30.230.130">
    <property type="entry name" value="Cullin, Chain C, Domain 2"/>
    <property type="match status" value="1"/>
</dbReference>